<dbReference type="Pfam" id="PF00126">
    <property type="entry name" value="HTH_1"/>
    <property type="match status" value="1"/>
</dbReference>
<gene>
    <name evidence="6" type="ORF">ABC974_21295</name>
</gene>
<evidence type="ECO:0000256" key="1">
    <source>
        <dbReference type="ARBA" id="ARBA00009437"/>
    </source>
</evidence>
<evidence type="ECO:0000313" key="7">
    <source>
        <dbReference type="Proteomes" id="UP001419910"/>
    </source>
</evidence>
<keyword evidence="3" id="KW-0238">DNA-binding</keyword>
<dbReference type="Pfam" id="PF03466">
    <property type="entry name" value="LysR_substrate"/>
    <property type="match status" value="1"/>
</dbReference>
<dbReference type="SUPFAM" id="SSF53850">
    <property type="entry name" value="Periplasmic binding protein-like II"/>
    <property type="match status" value="1"/>
</dbReference>
<keyword evidence="2" id="KW-0805">Transcription regulation</keyword>
<dbReference type="InterPro" id="IPR036388">
    <property type="entry name" value="WH-like_DNA-bd_sf"/>
</dbReference>
<evidence type="ECO:0000259" key="5">
    <source>
        <dbReference type="PROSITE" id="PS50931"/>
    </source>
</evidence>
<dbReference type="PANTHER" id="PTHR30537">
    <property type="entry name" value="HTH-TYPE TRANSCRIPTIONAL REGULATOR"/>
    <property type="match status" value="1"/>
</dbReference>
<reference evidence="6 7" key="1">
    <citation type="submission" date="2024-05" db="EMBL/GenBank/DDBJ databases">
        <authorList>
            <person name="Liu Q."/>
            <person name="Xin Y.-H."/>
        </authorList>
    </citation>
    <scope>NUCLEOTIDE SEQUENCE [LARGE SCALE GENOMIC DNA]</scope>
    <source>
        <strain evidence="6 7">CGMCC 1.10181</strain>
    </source>
</reference>
<dbReference type="PANTHER" id="PTHR30537:SF3">
    <property type="entry name" value="TRANSCRIPTIONAL REGULATORY PROTEIN"/>
    <property type="match status" value="1"/>
</dbReference>
<proteinExistence type="inferred from homology"/>
<dbReference type="InterPro" id="IPR036390">
    <property type="entry name" value="WH_DNA-bd_sf"/>
</dbReference>
<dbReference type="InterPro" id="IPR000847">
    <property type="entry name" value="LysR_HTH_N"/>
</dbReference>
<dbReference type="InterPro" id="IPR005119">
    <property type="entry name" value="LysR_subst-bd"/>
</dbReference>
<keyword evidence="4" id="KW-0804">Transcription</keyword>
<accession>A0ABU9Y8R0</accession>
<evidence type="ECO:0000256" key="3">
    <source>
        <dbReference type="ARBA" id="ARBA00023125"/>
    </source>
</evidence>
<dbReference type="SUPFAM" id="SSF46785">
    <property type="entry name" value="Winged helix' DNA-binding domain"/>
    <property type="match status" value="1"/>
</dbReference>
<feature type="domain" description="HTH lysR-type" evidence="5">
    <location>
        <begin position="2"/>
        <end position="59"/>
    </location>
</feature>
<organism evidence="6 7">
    <name type="scientific">Sphingomonas oligophenolica</name>
    <dbReference type="NCBI Taxonomy" id="301154"/>
    <lineage>
        <taxon>Bacteria</taxon>
        <taxon>Pseudomonadati</taxon>
        <taxon>Pseudomonadota</taxon>
        <taxon>Alphaproteobacteria</taxon>
        <taxon>Sphingomonadales</taxon>
        <taxon>Sphingomonadaceae</taxon>
        <taxon>Sphingomonas</taxon>
    </lineage>
</organism>
<dbReference type="InterPro" id="IPR058163">
    <property type="entry name" value="LysR-type_TF_proteobact-type"/>
</dbReference>
<dbReference type="Proteomes" id="UP001419910">
    <property type="component" value="Unassembled WGS sequence"/>
</dbReference>
<dbReference type="PROSITE" id="PS50931">
    <property type="entry name" value="HTH_LYSR"/>
    <property type="match status" value="1"/>
</dbReference>
<keyword evidence="7" id="KW-1185">Reference proteome</keyword>
<dbReference type="Gene3D" id="1.10.10.10">
    <property type="entry name" value="Winged helix-like DNA-binding domain superfamily/Winged helix DNA-binding domain"/>
    <property type="match status" value="1"/>
</dbReference>
<evidence type="ECO:0000313" key="6">
    <source>
        <dbReference type="EMBL" id="MEN2792180.1"/>
    </source>
</evidence>
<dbReference type="Gene3D" id="3.40.190.290">
    <property type="match status" value="1"/>
</dbReference>
<evidence type="ECO:0000256" key="2">
    <source>
        <dbReference type="ARBA" id="ARBA00023015"/>
    </source>
</evidence>
<dbReference type="EMBL" id="JBDIME010000024">
    <property type="protein sequence ID" value="MEN2792180.1"/>
    <property type="molecule type" value="Genomic_DNA"/>
</dbReference>
<evidence type="ECO:0000256" key="4">
    <source>
        <dbReference type="ARBA" id="ARBA00023163"/>
    </source>
</evidence>
<sequence length="306" mass="33245">MFDWDDLRIFLAVARSRQLAPAARALGMDATTVGRRLRRLATALQSELFELEAGERRLTEHGQALFAHAETIESTALSALGEVGGDSNQATGHVRLSVAEGFATWVLAPRLPEFRARHPDIRLDLVTASGFLNPSKREADVAVMMERPRHGRLIAAKLADYRLRLYVARTYLASNGPIGSIEELGQHALIGYVPEFLYSPELDYLGEVAPGLDAILKSTSINVQYRAVASGAGIGVLPGFIGDQDPGLVQLFPEQVDIQRSFWLVTHSDMRRLARIEAVLAWLKDAATGRAPVTASSGPPSGLIGQ</sequence>
<comment type="caution">
    <text evidence="6">The sequence shown here is derived from an EMBL/GenBank/DDBJ whole genome shotgun (WGS) entry which is preliminary data.</text>
</comment>
<dbReference type="RefSeq" id="WP_343888096.1">
    <property type="nucleotide sequence ID" value="NZ_BAAAEH010000007.1"/>
</dbReference>
<protein>
    <submittedName>
        <fullName evidence="6">LysR family transcriptional regulator</fullName>
    </submittedName>
</protein>
<name>A0ABU9Y8R0_9SPHN</name>
<comment type="similarity">
    <text evidence="1">Belongs to the LysR transcriptional regulatory family.</text>
</comment>